<dbReference type="EMBL" id="CM042051">
    <property type="protein sequence ID" value="KAI3728063.1"/>
    <property type="molecule type" value="Genomic_DNA"/>
</dbReference>
<comment type="caution">
    <text evidence="1">The sequence shown here is derived from an EMBL/GenBank/DDBJ whole genome shotgun (WGS) entry which is preliminary data.</text>
</comment>
<sequence>MVTTDVELELAQQLREAGKQLSHPPASDDELLHILDQTEKLLSKVDQSPNTIMIGALHPSMKALVEANLLKHSNVDVKIAVAACLSEITRITAPDAPYNDEEMKDVFRLIVSSLENLSDTSSRSYDKKSSILETLYKVRSCVILLDLECHVLIVEMFEHFLKSVRDHHVGSIFSWMMNIMVLVLEESEDISIYMLKPLLASIKNNTEGVLPVARKLGEAVLQKSAAKLRPYLIEALRILGDSLDNYSQVLASICEGTTDVVEHNDENASLQRQTGENKLAKESSNEAPQADESKLTTASSDNAAQVVRGNAEGAILGEADATSNRSLKPVTSNEITVTGNEEGSADKESSKKLEETIDHPDSNLTSKVDTDASVTEKLAKVEPKSVRTSNKKGKKSDTALKSAKPSDSSHDHGNEAEKLPNNEKGSSKDDRSSPGRESSIGAVIPSEIEKNTASPVSVPKNAPSQSSSLPDESHVKKDGLSKKQELPQQVKVSLPYKRRKKAVWSKKKSAGRDNASSTDIVSTEPVLAKAPEGMSDSDMKSPKRGRKKAPIAKEDKHPATVATLEDGKAASVPDAELLETSNKNVDPVDSESTPVKKRGKKVGAGGSVAKKSTLSGKKIDGGNSEAKKPKEAGKSTDAADPEGEPSKPSPIKDVGCDSDSKPPRQSAKNVRKRKIITKPSGRTTNKEEGSDSDNKPLKFSAKKGKTSGSALGKSSSKNKSGKKHGLGKCVEEKDQENSLSEDDGMDVTLQSALKTATGAGNLEEALATTSKRKRSSGKKVTETIKYDDSLVGLKVKVWWPEDKMYYDGVIASFDSKTNKHKVKYEDNEEEILTLEEEKLEIVQGSSAHTQEKAAEVESTDDLPETPKKKKSRIDSGPSASEEKLKVSAKRAGGASLSSKSRGRGRPPKSAGSSKGEGKVDSKSKDSNSKDTGIKSKSQKSGGKSVKEADSKEAGMSEEEDVETPEIITKNKQGNRKMVNKVTVKTPQSGKKVDANDSSKPKSSYLNVKESEDEDAAETPETAKGKPSETTKTASKSRRKRKTRT</sequence>
<evidence type="ECO:0000313" key="1">
    <source>
        <dbReference type="EMBL" id="KAI3728063.1"/>
    </source>
</evidence>
<reference evidence="2" key="1">
    <citation type="journal article" date="2022" name="Mol. Ecol. Resour.">
        <title>The genomes of chicory, endive, great burdock and yacon provide insights into Asteraceae palaeo-polyploidization history and plant inulin production.</title>
        <authorList>
            <person name="Fan W."/>
            <person name="Wang S."/>
            <person name="Wang H."/>
            <person name="Wang A."/>
            <person name="Jiang F."/>
            <person name="Liu H."/>
            <person name="Zhao H."/>
            <person name="Xu D."/>
            <person name="Zhang Y."/>
        </authorList>
    </citation>
    <scope>NUCLEOTIDE SEQUENCE [LARGE SCALE GENOMIC DNA]</scope>
    <source>
        <strain evidence="2">cv. Niubang</strain>
    </source>
</reference>
<gene>
    <name evidence="1" type="ORF">L6452_16691</name>
</gene>
<accession>A0ACB9C1E5</accession>
<protein>
    <submittedName>
        <fullName evidence="1">Uncharacterized protein</fullName>
    </submittedName>
</protein>
<evidence type="ECO:0000313" key="2">
    <source>
        <dbReference type="Proteomes" id="UP001055879"/>
    </source>
</evidence>
<proteinExistence type="predicted"/>
<name>A0ACB9C1E5_ARCLA</name>
<keyword evidence="2" id="KW-1185">Reference proteome</keyword>
<organism evidence="1 2">
    <name type="scientific">Arctium lappa</name>
    <name type="common">Greater burdock</name>
    <name type="synonym">Lappa major</name>
    <dbReference type="NCBI Taxonomy" id="4217"/>
    <lineage>
        <taxon>Eukaryota</taxon>
        <taxon>Viridiplantae</taxon>
        <taxon>Streptophyta</taxon>
        <taxon>Embryophyta</taxon>
        <taxon>Tracheophyta</taxon>
        <taxon>Spermatophyta</taxon>
        <taxon>Magnoliopsida</taxon>
        <taxon>eudicotyledons</taxon>
        <taxon>Gunneridae</taxon>
        <taxon>Pentapetalae</taxon>
        <taxon>asterids</taxon>
        <taxon>campanulids</taxon>
        <taxon>Asterales</taxon>
        <taxon>Asteraceae</taxon>
        <taxon>Carduoideae</taxon>
        <taxon>Cardueae</taxon>
        <taxon>Arctiinae</taxon>
        <taxon>Arctium</taxon>
    </lineage>
</organism>
<dbReference type="Proteomes" id="UP001055879">
    <property type="component" value="Linkage Group LG05"/>
</dbReference>
<reference evidence="1 2" key="2">
    <citation type="journal article" date="2022" name="Mol. Ecol. Resour.">
        <title>The genomes of chicory, endive, great burdock and yacon provide insights into Asteraceae paleo-polyploidization history and plant inulin production.</title>
        <authorList>
            <person name="Fan W."/>
            <person name="Wang S."/>
            <person name="Wang H."/>
            <person name="Wang A."/>
            <person name="Jiang F."/>
            <person name="Liu H."/>
            <person name="Zhao H."/>
            <person name="Xu D."/>
            <person name="Zhang Y."/>
        </authorList>
    </citation>
    <scope>NUCLEOTIDE SEQUENCE [LARGE SCALE GENOMIC DNA]</scope>
    <source>
        <strain evidence="2">cv. Niubang</strain>
    </source>
</reference>